<dbReference type="EMBL" id="GL877420">
    <property type="protein sequence ID" value="ELA47333.1"/>
    <property type="molecule type" value="Genomic_DNA"/>
</dbReference>
<dbReference type="Proteomes" id="UP000011081">
    <property type="component" value="Unassembled WGS sequence"/>
</dbReference>
<sequence>MHKVIIIGSSPAAYTAALYTATANHKPVLLMPSVTYNIRNYEKIAGLPGMTKDKFGCLMRAQLERFGVEMRVVESVEVVTGNGVDDEGKVDEDGVDAYGVDEVENEQRINDKVLRVNGEKCLALIIDHDIGVNMHSVFTCGGDEAIIAIGSGCMAAIKCNEYIEGNWKE</sequence>
<keyword evidence="2" id="KW-1185">Reference proteome</keyword>
<dbReference type="InterPro" id="IPR036188">
    <property type="entry name" value="FAD/NAD-bd_sf"/>
</dbReference>
<name>L2GVL8_VAVCU</name>
<gene>
    <name evidence="1" type="ORF">VCUG_01217</name>
</gene>
<dbReference type="RefSeq" id="XP_008074235.1">
    <property type="nucleotide sequence ID" value="XM_008076044.1"/>
</dbReference>
<proteinExistence type="predicted"/>
<evidence type="ECO:0008006" key="3">
    <source>
        <dbReference type="Google" id="ProtNLM"/>
    </source>
</evidence>
<organism evidence="1 2">
    <name type="scientific">Vavraia culicis (isolate floridensis)</name>
    <name type="common">Microsporidian parasite</name>
    <dbReference type="NCBI Taxonomy" id="948595"/>
    <lineage>
        <taxon>Eukaryota</taxon>
        <taxon>Fungi</taxon>
        <taxon>Fungi incertae sedis</taxon>
        <taxon>Microsporidia</taxon>
        <taxon>Pleistophoridae</taxon>
        <taxon>Vavraia</taxon>
    </lineage>
</organism>
<dbReference type="VEuPathDB" id="MicrosporidiaDB:VCUG_01217"/>
<evidence type="ECO:0000313" key="2">
    <source>
        <dbReference type="Proteomes" id="UP000011081"/>
    </source>
</evidence>
<reference evidence="2" key="1">
    <citation type="submission" date="2011-03" db="EMBL/GenBank/DDBJ databases">
        <title>The genome sequence of Vavraia culicis strain floridensis.</title>
        <authorList>
            <consortium name="The Broad Institute Genome Sequencing Platform"/>
            <person name="Cuomo C."/>
            <person name="Becnel J."/>
            <person name="Sanscrainte N."/>
            <person name="Young S.K."/>
            <person name="Zeng Q."/>
            <person name="Gargeya S."/>
            <person name="Fitzgerald M."/>
            <person name="Haas B."/>
            <person name="Abouelleil A."/>
            <person name="Alvarado L."/>
            <person name="Arachchi H.M."/>
            <person name="Berlin A."/>
            <person name="Chapman S.B."/>
            <person name="Gearin G."/>
            <person name="Goldberg J."/>
            <person name="Griggs A."/>
            <person name="Gujja S."/>
            <person name="Hansen M."/>
            <person name="Heiman D."/>
            <person name="Howarth C."/>
            <person name="Larimer J."/>
            <person name="Lui A."/>
            <person name="MacDonald P.J.P."/>
            <person name="McCowen C."/>
            <person name="Montmayeur A."/>
            <person name="Murphy C."/>
            <person name="Neiman D."/>
            <person name="Pearson M."/>
            <person name="Priest M."/>
            <person name="Roberts A."/>
            <person name="Saif S."/>
            <person name="Shea T."/>
            <person name="Sisk P."/>
            <person name="Stolte C."/>
            <person name="Sykes S."/>
            <person name="Wortman J."/>
            <person name="Nusbaum C."/>
            <person name="Birren B."/>
        </authorList>
    </citation>
    <scope>NUCLEOTIDE SEQUENCE [LARGE SCALE GENOMIC DNA]</scope>
    <source>
        <strain evidence="2">floridensis</strain>
    </source>
</reference>
<dbReference type="SUPFAM" id="SSF51905">
    <property type="entry name" value="FAD/NAD(P)-binding domain"/>
    <property type="match status" value="1"/>
</dbReference>
<dbReference type="OrthoDB" id="10533478at2759"/>
<dbReference type="Gene3D" id="3.50.50.60">
    <property type="entry name" value="FAD/NAD(P)-binding domain"/>
    <property type="match status" value="1"/>
</dbReference>
<dbReference type="PRINTS" id="PR00368">
    <property type="entry name" value="FADPNR"/>
</dbReference>
<dbReference type="AlphaFoldDB" id="L2GVL8"/>
<protein>
    <recommendedName>
        <fullName evidence="3">FAD/NAD(P)-binding domain-containing protein</fullName>
    </recommendedName>
</protein>
<dbReference type="HOGENOM" id="CLU_1579694_0_0_1"/>
<dbReference type="GeneID" id="19879098"/>
<dbReference type="InParanoid" id="L2GVL8"/>
<accession>L2GVL8</accession>
<evidence type="ECO:0000313" key="1">
    <source>
        <dbReference type="EMBL" id="ELA47333.1"/>
    </source>
</evidence>
<dbReference type="STRING" id="948595.L2GVL8"/>